<organism evidence="2 3">
    <name type="scientific">Rhipicephalus microplus</name>
    <name type="common">Cattle tick</name>
    <name type="synonym">Boophilus microplus</name>
    <dbReference type="NCBI Taxonomy" id="6941"/>
    <lineage>
        <taxon>Eukaryota</taxon>
        <taxon>Metazoa</taxon>
        <taxon>Ecdysozoa</taxon>
        <taxon>Arthropoda</taxon>
        <taxon>Chelicerata</taxon>
        <taxon>Arachnida</taxon>
        <taxon>Acari</taxon>
        <taxon>Parasitiformes</taxon>
        <taxon>Ixodida</taxon>
        <taxon>Ixodoidea</taxon>
        <taxon>Ixodidae</taxon>
        <taxon>Rhipicephalinae</taxon>
        <taxon>Rhipicephalus</taxon>
        <taxon>Boophilus</taxon>
    </lineage>
</organism>
<dbReference type="Pfam" id="PF02336">
    <property type="entry name" value="Denso_VP4"/>
    <property type="match status" value="1"/>
</dbReference>
<dbReference type="InterPro" id="IPR003433">
    <property type="entry name" value="Capsid_VP4_densovirus"/>
</dbReference>
<comment type="caution">
    <text evidence="2">The sequence shown here is derived from an EMBL/GenBank/DDBJ whole genome shotgun (WGS) entry which is preliminary data.</text>
</comment>
<dbReference type="EMBL" id="JABSTU010000005">
    <property type="protein sequence ID" value="KAH8031213.1"/>
    <property type="molecule type" value="Genomic_DNA"/>
</dbReference>
<evidence type="ECO:0000313" key="2">
    <source>
        <dbReference type="EMBL" id="KAH8031213.1"/>
    </source>
</evidence>
<keyword evidence="3" id="KW-1185">Reference proteome</keyword>
<proteinExistence type="predicted"/>
<dbReference type="Proteomes" id="UP000821866">
    <property type="component" value="Chromosome 3"/>
</dbReference>
<dbReference type="VEuPathDB" id="VectorBase:LOC119169594"/>
<name>A0A9J6EAX3_RHIMP</name>
<reference evidence="2" key="2">
    <citation type="submission" date="2021-09" db="EMBL/GenBank/DDBJ databases">
        <authorList>
            <person name="Jia N."/>
            <person name="Wang J."/>
            <person name="Shi W."/>
            <person name="Du L."/>
            <person name="Sun Y."/>
            <person name="Zhan W."/>
            <person name="Jiang J."/>
            <person name="Wang Q."/>
            <person name="Zhang B."/>
            <person name="Ji P."/>
            <person name="Sakyi L.B."/>
            <person name="Cui X."/>
            <person name="Yuan T."/>
            <person name="Jiang B."/>
            <person name="Yang W."/>
            <person name="Lam T.T.-Y."/>
            <person name="Chang Q."/>
            <person name="Ding S."/>
            <person name="Wang X."/>
            <person name="Zhu J."/>
            <person name="Ruan X."/>
            <person name="Zhao L."/>
            <person name="Wei J."/>
            <person name="Que T."/>
            <person name="Du C."/>
            <person name="Cheng J."/>
            <person name="Dai P."/>
            <person name="Han X."/>
            <person name="Huang E."/>
            <person name="Gao Y."/>
            <person name="Liu J."/>
            <person name="Shao H."/>
            <person name="Ye R."/>
            <person name="Li L."/>
            <person name="Wei W."/>
            <person name="Wang X."/>
            <person name="Wang C."/>
            <person name="Huo Q."/>
            <person name="Li W."/>
            <person name="Guo W."/>
            <person name="Chen H."/>
            <person name="Chen S."/>
            <person name="Zhou L."/>
            <person name="Zhou L."/>
            <person name="Ni X."/>
            <person name="Tian J."/>
            <person name="Zhou Y."/>
            <person name="Sheng Y."/>
            <person name="Liu T."/>
            <person name="Pan Y."/>
            <person name="Xia L."/>
            <person name="Li J."/>
            <person name="Zhao F."/>
            <person name="Cao W."/>
        </authorList>
    </citation>
    <scope>NUCLEOTIDE SEQUENCE</scope>
    <source>
        <strain evidence="2">Rmic-2018</strain>
        <tissue evidence="2">Larvae</tissue>
    </source>
</reference>
<dbReference type="PROSITE" id="PS51257">
    <property type="entry name" value="PROKAR_LIPOPROTEIN"/>
    <property type="match status" value="1"/>
</dbReference>
<accession>A0A9J6EAX3</accession>
<evidence type="ECO:0000256" key="1">
    <source>
        <dbReference type="SAM" id="MobiDB-lite"/>
    </source>
</evidence>
<gene>
    <name evidence="2" type="ORF">HPB51_014049</name>
</gene>
<sequence length="202" mass="22715">MQANGRSSRVQPTTTTLSSSSFGCQFSCVGVTVSYTYRYEQKTDLNVTMRVRPDDMHTRHVKYLDPMKSTYFTRGLKPMIHFNIQPSLSFGVLAVSKSNEDNPGGTETFQDIAAFFQIDTELVVHSDVDTIVPDSVTLPSSVRPYLRHTNENIKASYNSLTRHGRPVNLARTETEVTEHKAELQKVAEAQQRSLLSVPFIPQ</sequence>
<evidence type="ECO:0000313" key="3">
    <source>
        <dbReference type="Proteomes" id="UP000821866"/>
    </source>
</evidence>
<dbReference type="AlphaFoldDB" id="A0A9J6EAX3"/>
<protein>
    <submittedName>
        <fullName evidence="2">Uncharacterized protein</fullName>
    </submittedName>
</protein>
<feature type="region of interest" description="Disordered" evidence="1">
    <location>
        <begin position="1"/>
        <end position="20"/>
    </location>
</feature>
<reference evidence="2" key="1">
    <citation type="journal article" date="2020" name="Cell">
        <title>Large-Scale Comparative Analyses of Tick Genomes Elucidate Their Genetic Diversity and Vector Capacities.</title>
        <authorList>
            <consortium name="Tick Genome and Microbiome Consortium (TIGMIC)"/>
            <person name="Jia N."/>
            <person name="Wang J."/>
            <person name="Shi W."/>
            <person name="Du L."/>
            <person name="Sun Y."/>
            <person name="Zhan W."/>
            <person name="Jiang J.F."/>
            <person name="Wang Q."/>
            <person name="Zhang B."/>
            <person name="Ji P."/>
            <person name="Bell-Sakyi L."/>
            <person name="Cui X.M."/>
            <person name="Yuan T.T."/>
            <person name="Jiang B.G."/>
            <person name="Yang W.F."/>
            <person name="Lam T.T."/>
            <person name="Chang Q.C."/>
            <person name="Ding S.J."/>
            <person name="Wang X.J."/>
            <person name="Zhu J.G."/>
            <person name="Ruan X.D."/>
            <person name="Zhao L."/>
            <person name="Wei J.T."/>
            <person name="Ye R.Z."/>
            <person name="Que T.C."/>
            <person name="Du C.H."/>
            <person name="Zhou Y.H."/>
            <person name="Cheng J.X."/>
            <person name="Dai P.F."/>
            <person name="Guo W.B."/>
            <person name="Han X.H."/>
            <person name="Huang E.J."/>
            <person name="Li L.F."/>
            <person name="Wei W."/>
            <person name="Gao Y.C."/>
            <person name="Liu J.Z."/>
            <person name="Shao H.Z."/>
            <person name="Wang X."/>
            <person name="Wang C.C."/>
            <person name="Yang T.C."/>
            <person name="Huo Q.B."/>
            <person name="Li W."/>
            <person name="Chen H.Y."/>
            <person name="Chen S.E."/>
            <person name="Zhou L.G."/>
            <person name="Ni X.B."/>
            <person name="Tian J.H."/>
            <person name="Sheng Y."/>
            <person name="Liu T."/>
            <person name="Pan Y.S."/>
            <person name="Xia L.Y."/>
            <person name="Li J."/>
            <person name="Zhao F."/>
            <person name="Cao W.C."/>
        </authorList>
    </citation>
    <scope>NUCLEOTIDE SEQUENCE</scope>
    <source>
        <strain evidence="2">Rmic-2018</strain>
    </source>
</reference>